<keyword evidence="9" id="KW-1185">Reference proteome</keyword>
<evidence type="ECO:0000259" key="7">
    <source>
        <dbReference type="PROSITE" id="PS01124"/>
    </source>
</evidence>
<dbReference type="AlphaFoldDB" id="A0A380SRW7"/>
<dbReference type="Pfam" id="PF14525">
    <property type="entry name" value="AraC_binding_2"/>
    <property type="match status" value="1"/>
</dbReference>
<dbReference type="InterPro" id="IPR009057">
    <property type="entry name" value="Homeodomain-like_sf"/>
</dbReference>
<evidence type="ECO:0000256" key="1">
    <source>
        <dbReference type="ARBA" id="ARBA00004496"/>
    </source>
</evidence>
<sequence length="326" mass="37342">MAGMADMGMDSPLLSERSRVFERADPHAVSTYVNQHVGPHCIRLPRYGHPEAYLNHRKFASLDLCRISYGGDVRVMSPALENVFHLQILLRGHCLWRRGREERLLTPGGLLLINPDEPVDLAYSADCEKFILKLPTRLLESVCDEQRWQRPSEGVRFLDHHYQLLALEGFAGLLAMVCQEAESNEPMLRVQEHYSQIVASKLLTLMHTNVSREALSSQAASFERIAEYINANLKQDICSEQLAQQASMSLRSLYALFERNARTTPKLYIRQQKLERIRASLSDPDCKVRNITELAMDYGFVHLGRFSEHYKSLFGELPSDTLKRRL</sequence>
<dbReference type="Proteomes" id="UP000255177">
    <property type="component" value="Unassembled WGS sequence"/>
</dbReference>
<dbReference type="Gene3D" id="1.10.10.60">
    <property type="entry name" value="Homeodomain-like"/>
    <property type="match status" value="1"/>
</dbReference>
<dbReference type="GO" id="GO:0005737">
    <property type="term" value="C:cytoplasm"/>
    <property type="evidence" value="ECO:0007669"/>
    <property type="project" value="UniProtKB-SubCell"/>
</dbReference>
<dbReference type="PROSITE" id="PS01124">
    <property type="entry name" value="HTH_ARAC_FAMILY_2"/>
    <property type="match status" value="1"/>
</dbReference>
<dbReference type="PANTHER" id="PTHR46796:SF6">
    <property type="entry name" value="ARAC SUBFAMILY"/>
    <property type="match status" value="1"/>
</dbReference>
<name>A0A380SRW7_9PSED</name>
<dbReference type="SUPFAM" id="SSF46689">
    <property type="entry name" value="Homeodomain-like"/>
    <property type="match status" value="1"/>
</dbReference>
<dbReference type="InterPro" id="IPR035418">
    <property type="entry name" value="AraC-bd_2"/>
</dbReference>
<evidence type="ECO:0000256" key="5">
    <source>
        <dbReference type="ARBA" id="ARBA00023163"/>
    </source>
</evidence>
<evidence type="ECO:0000256" key="6">
    <source>
        <dbReference type="ARBA" id="ARBA00037345"/>
    </source>
</evidence>
<keyword evidence="4" id="KW-0010">Activator</keyword>
<comment type="function">
    <text evidence="6">Regulatory protein of the TOL plasmid xyl operons. XylS activates the xylXYZLTEGFJQKIH operon required for the degradation of toluene, m-xylene and p-xylene.</text>
</comment>
<dbReference type="GO" id="GO:0043565">
    <property type="term" value="F:sequence-specific DNA binding"/>
    <property type="evidence" value="ECO:0007669"/>
    <property type="project" value="InterPro"/>
</dbReference>
<accession>A0A380SRW7</accession>
<dbReference type="SMART" id="SM00342">
    <property type="entry name" value="HTH_ARAC"/>
    <property type="match status" value="1"/>
</dbReference>
<organism evidence="8 9">
    <name type="scientific">Pseudomonas wadenswilerensis</name>
    <dbReference type="NCBI Taxonomy" id="1785161"/>
    <lineage>
        <taxon>Bacteria</taxon>
        <taxon>Pseudomonadati</taxon>
        <taxon>Pseudomonadota</taxon>
        <taxon>Gammaproteobacteria</taxon>
        <taxon>Pseudomonadales</taxon>
        <taxon>Pseudomonadaceae</taxon>
        <taxon>Pseudomonas</taxon>
    </lineage>
</organism>
<keyword evidence="5" id="KW-0804">Transcription</keyword>
<dbReference type="SUPFAM" id="SSF51215">
    <property type="entry name" value="Regulatory protein AraC"/>
    <property type="match status" value="1"/>
</dbReference>
<evidence type="ECO:0000313" key="9">
    <source>
        <dbReference type="Proteomes" id="UP000255177"/>
    </source>
</evidence>
<evidence type="ECO:0000256" key="4">
    <source>
        <dbReference type="ARBA" id="ARBA00023159"/>
    </source>
</evidence>
<protein>
    <submittedName>
        <fullName evidence="8">XylDLEGF operon transcriptional activator 3</fullName>
    </submittedName>
</protein>
<dbReference type="PANTHER" id="PTHR46796">
    <property type="entry name" value="HTH-TYPE TRANSCRIPTIONAL ACTIVATOR RHAS-RELATED"/>
    <property type="match status" value="1"/>
</dbReference>
<dbReference type="InterPro" id="IPR018062">
    <property type="entry name" value="HTH_AraC-typ_CS"/>
</dbReference>
<dbReference type="PROSITE" id="PS00041">
    <property type="entry name" value="HTH_ARAC_FAMILY_1"/>
    <property type="match status" value="1"/>
</dbReference>
<dbReference type="InterPro" id="IPR037923">
    <property type="entry name" value="HTH-like"/>
</dbReference>
<evidence type="ECO:0000256" key="3">
    <source>
        <dbReference type="ARBA" id="ARBA00023125"/>
    </source>
</evidence>
<evidence type="ECO:0000256" key="2">
    <source>
        <dbReference type="ARBA" id="ARBA00023015"/>
    </source>
</evidence>
<evidence type="ECO:0000313" key="8">
    <source>
        <dbReference type="EMBL" id="SUQ60737.1"/>
    </source>
</evidence>
<dbReference type="GO" id="GO:0003700">
    <property type="term" value="F:DNA-binding transcription factor activity"/>
    <property type="evidence" value="ECO:0007669"/>
    <property type="project" value="InterPro"/>
</dbReference>
<feature type="domain" description="HTH araC/xylS-type" evidence="7">
    <location>
        <begin position="223"/>
        <end position="324"/>
    </location>
</feature>
<comment type="subcellular location">
    <subcellularLocation>
        <location evidence="1">Cytoplasm</location>
    </subcellularLocation>
</comment>
<keyword evidence="3" id="KW-0238">DNA-binding</keyword>
<dbReference type="InterPro" id="IPR050204">
    <property type="entry name" value="AraC_XylS_family_regulators"/>
</dbReference>
<proteinExistence type="predicted"/>
<gene>
    <name evidence="8" type="primary">xylS3</name>
    <name evidence="8" type="ORF">CCOS864_00141</name>
</gene>
<dbReference type="EMBL" id="UIDD01000001">
    <property type="protein sequence ID" value="SUQ60737.1"/>
    <property type="molecule type" value="Genomic_DNA"/>
</dbReference>
<keyword evidence="2" id="KW-0805">Transcription regulation</keyword>
<dbReference type="Pfam" id="PF12833">
    <property type="entry name" value="HTH_18"/>
    <property type="match status" value="1"/>
</dbReference>
<reference evidence="9" key="1">
    <citation type="submission" date="2018-07" db="EMBL/GenBank/DDBJ databases">
        <authorList>
            <person name="Blom J."/>
        </authorList>
    </citation>
    <scope>NUCLEOTIDE SEQUENCE [LARGE SCALE GENOMIC DNA]</scope>
    <source>
        <strain evidence="9">CCOS 864</strain>
    </source>
</reference>
<dbReference type="GO" id="GO:0009893">
    <property type="term" value="P:positive regulation of metabolic process"/>
    <property type="evidence" value="ECO:0007669"/>
    <property type="project" value="UniProtKB-ARBA"/>
</dbReference>
<dbReference type="InterPro" id="IPR018060">
    <property type="entry name" value="HTH_AraC"/>
</dbReference>